<dbReference type="GO" id="GO:0008168">
    <property type="term" value="F:methyltransferase activity"/>
    <property type="evidence" value="ECO:0007669"/>
    <property type="project" value="UniProtKB-KW"/>
</dbReference>
<evidence type="ECO:0000313" key="2">
    <source>
        <dbReference type="Proteomes" id="UP000254502"/>
    </source>
</evidence>
<organism evidence="1 2">
    <name type="scientific">Staphylococcus aureus</name>
    <dbReference type="NCBI Taxonomy" id="1280"/>
    <lineage>
        <taxon>Bacteria</taxon>
        <taxon>Bacillati</taxon>
        <taxon>Bacillota</taxon>
        <taxon>Bacilli</taxon>
        <taxon>Bacillales</taxon>
        <taxon>Staphylococcaceae</taxon>
        <taxon>Staphylococcus</taxon>
    </lineage>
</organism>
<name>A0A380DYP4_STAAU</name>
<reference evidence="1 2" key="1">
    <citation type="submission" date="2018-06" db="EMBL/GenBank/DDBJ databases">
        <authorList>
            <consortium name="Pathogen Informatics"/>
            <person name="Doyle S."/>
        </authorList>
    </citation>
    <scope>NUCLEOTIDE SEQUENCE [LARGE SCALE GENOMIC DNA]</scope>
    <source>
        <strain evidence="1 2">NCTC5664</strain>
    </source>
</reference>
<dbReference type="AlphaFoldDB" id="A0A380DYP4"/>
<sequence>MFPERNYVKTAKNDIFKFEKELKRLGINATIRREQGSDIDAACGQLRAKERQVETR</sequence>
<dbReference type="GO" id="GO:0032259">
    <property type="term" value="P:methylation"/>
    <property type="evidence" value="ECO:0007669"/>
    <property type="project" value="UniProtKB-KW"/>
</dbReference>
<dbReference type="EMBL" id="UHAQ01000003">
    <property type="protein sequence ID" value="SUK82112.1"/>
    <property type="molecule type" value="Genomic_DNA"/>
</dbReference>
<dbReference type="EC" id="2.1.1.192" evidence="1"/>
<dbReference type="EC" id="2.1.1.-" evidence="1"/>
<dbReference type="Gene3D" id="3.20.20.70">
    <property type="entry name" value="Aldolase class I"/>
    <property type="match status" value="1"/>
</dbReference>
<protein>
    <submittedName>
        <fullName evidence="1">Ribosomal RNA large subunit methyltransferase N</fullName>
        <ecNumber evidence="1">2.1.1.-</ecNumber>
        <ecNumber evidence="1">2.1.1.192</ecNumber>
    </submittedName>
</protein>
<keyword evidence="1" id="KW-0489">Methyltransferase</keyword>
<keyword evidence="1" id="KW-0808">Transferase</keyword>
<accession>A0A380DYP4</accession>
<dbReference type="Proteomes" id="UP000254502">
    <property type="component" value="Unassembled WGS sequence"/>
</dbReference>
<proteinExistence type="predicted"/>
<dbReference type="InterPro" id="IPR013785">
    <property type="entry name" value="Aldolase_TIM"/>
</dbReference>
<gene>
    <name evidence="1" type="primary">rlmN_1</name>
    <name evidence="1" type="ORF">NCTC5664_02303</name>
</gene>
<evidence type="ECO:0000313" key="1">
    <source>
        <dbReference type="EMBL" id="SUK82112.1"/>
    </source>
</evidence>